<dbReference type="PANTHER" id="PTHR44688">
    <property type="entry name" value="DNA-BINDING TRANSCRIPTIONAL ACTIVATOR DEVR_DOSR"/>
    <property type="match status" value="1"/>
</dbReference>
<feature type="domain" description="HTH luxR-type" evidence="4">
    <location>
        <begin position="843"/>
        <end position="908"/>
    </location>
</feature>
<evidence type="ECO:0000256" key="2">
    <source>
        <dbReference type="ARBA" id="ARBA00023125"/>
    </source>
</evidence>
<dbReference type="Gene3D" id="1.10.10.10">
    <property type="entry name" value="Winged helix-like DNA-binding domain superfamily/Winged helix DNA-binding domain"/>
    <property type="match status" value="1"/>
</dbReference>
<dbReference type="Pfam" id="PF17874">
    <property type="entry name" value="TPR_MalT"/>
    <property type="match status" value="1"/>
</dbReference>
<dbReference type="Pfam" id="PF13401">
    <property type="entry name" value="AAA_22"/>
    <property type="match status" value="1"/>
</dbReference>
<name>A0AAW9R6J4_9GAMM</name>
<dbReference type="Proteomes" id="UP001359886">
    <property type="component" value="Unassembled WGS sequence"/>
</dbReference>
<dbReference type="SUPFAM" id="SSF46894">
    <property type="entry name" value="C-terminal effector domain of the bipartite response regulators"/>
    <property type="match status" value="1"/>
</dbReference>
<dbReference type="InterPro" id="IPR011990">
    <property type="entry name" value="TPR-like_helical_dom_sf"/>
</dbReference>
<dbReference type="SMART" id="SM00421">
    <property type="entry name" value="HTH_LUXR"/>
    <property type="match status" value="1"/>
</dbReference>
<protein>
    <submittedName>
        <fullName evidence="5">LuxR C-terminal-related transcriptional regulator</fullName>
    </submittedName>
</protein>
<evidence type="ECO:0000256" key="3">
    <source>
        <dbReference type="ARBA" id="ARBA00023163"/>
    </source>
</evidence>
<accession>A0AAW9R6J4</accession>
<evidence type="ECO:0000259" key="4">
    <source>
        <dbReference type="PROSITE" id="PS50043"/>
    </source>
</evidence>
<keyword evidence="3" id="KW-0804">Transcription</keyword>
<dbReference type="Pfam" id="PF00196">
    <property type="entry name" value="GerE"/>
    <property type="match status" value="1"/>
</dbReference>
<dbReference type="InterPro" id="IPR049945">
    <property type="entry name" value="AAA_22"/>
</dbReference>
<dbReference type="InterPro" id="IPR036388">
    <property type="entry name" value="WH-like_DNA-bd_sf"/>
</dbReference>
<evidence type="ECO:0000256" key="1">
    <source>
        <dbReference type="ARBA" id="ARBA00023015"/>
    </source>
</evidence>
<proteinExistence type="predicted"/>
<dbReference type="EMBL" id="JAZHOG010000005">
    <property type="protein sequence ID" value="MEJ8567689.1"/>
    <property type="molecule type" value="Genomic_DNA"/>
</dbReference>
<keyword evidence="2" id="KW-0238">DNA-binding</keyword>
<dbReference type="PANTHER" id="PTHR44688:SF16">
    <property type="entry name" value="DNA-BINDING TRANSCRIPTIONAL ACTIVATOR DEVR_DOSR"/>
    <property type="match status" value="1"/>
</dbReference>
<sequence length="910" mass="102578">MKPATATDKPALFPVWLLHSKTSPTRQRVDLLERPSLTLKLHQALDATVSVIHAPAGYGKSTLLSNWRDLLLAEGHTVCWLSLDRQDNEALHLLIYIAFSLVEGGVAFDSDSAGFDRTVSELSERDLLSLIIHWAAEHPNQVVLILDDFDHLKAEVIDSVIHPLLEYAPDNLHIAIATRDDSHLKVSSLEVKGQAVRFGASQLRFTPMELNDFLADELDNQTIQKLFKVTEGWPVAIQMIRSAVQSEKDVERIMDDLTGDATNIASYLSEEILSNLDEGLRDFLMDISLVDRIDTEFADYLRGQPGSHVLLGRARVLDTLVLPVDTMDGTFRLHPLFREHLYERLAASRPDRLKTLHLSAADWFSSREDLVEAVRHCVLAGEPEHAIGIIQRVGGVMIWFREGLTRLRAVMRLLEDQAVFDDWRLAMIRCLLYIKDGQVHQARQLYDSVTARADIEFAGLSQLGADDQVDEFAILEMGISIYEGKPISQASCRQLEARVASLDEKEFAIRGNLLTFLCVGYLQRGEFSEARRYGELAIPAFMAAGSLYGTAYIHFHLGDISFAEGNSEDAARSYAEGLDLARKHFNDDQGMKLVGSILTSELNYELGDVGSIPAIARSIPKLLERHEAWFDIYAAGYSASCHRELDDYGIDAALAIVDRAVEYAELNRLFRLTRLLACLRIELLLRADKISEARSVLQHSGITIGDYMSEAEDQIAWRERDTAVAAISHLLICEGRLEEALDQLRHFSRQARHAGHMRARMKYQLLLAIAHGHRDDATARDHHLESALELYERSRYVRPFLEHQPELKVALTAYLSETAQSTGARHHESAQQILERLEDARTKDVEEALLSPREQEVLQELMQGFSNKVIARKINVSESTVRFHLRNIFVKLNVTSRLQAVTVARQQKLV</sequence>
<dbReference type="GO" id="GO:0003677">
    <property type="term" value="F:DNA binding"/>
    <property type="evidence" value="ECO:0007669"/>
    <property type="project" value="UniProtKB-KW"/>
</dbReference>
<reference evidence="5 6" key="1">
    <citation type="submission" date="2024-02" db="EMBL/GenBank/DDBJ databases">
        <title>A novel Wenzhouxiangellaceae bacterium, isolated from coastal sediments.</title>
        <authorList>
            <person name="Du Z.-J."/>
            <person name="Ye Y.-Q."/>
            <person name="Zhang X.-Y."/>
        </authorList>
    </citation>
    <scope>NUCLEOTIDE SEQUENCE [LARGE SCALE GENOMIC DNA]</scope>
    <source>
        <strain evidence="5 6">CH-27</strain>
    </source>
</reference>
<dbReference type="AlphaFoldDB" id="A0AAW9R6J4"/>
<gene>
    <name evidence="5" type="ORF">V3330_08645</name>
</gene>
<dbReference type="InterPro" id="IPR059106">
    <property type="entry name" value="WHD_MalT"/>
</dbReference>
<dbReference type="Gene3D" id="3.40.50.300">
    <property type="entry name" value="P-loop containing nucleotide triphosphate hydrolases"/>
    <property type="match status" value="1"/>
</dbReference>
<evidence type="ECO:0000313" key="5">
    <source>
        <dbReference type="EMBL" id="MEJ8567689.1"/>
    </source>
</evidence>
<dbReference type="CDD" id="cd06170">
    <property type="entry name" value="LuxR_C_like"/>
    <property type="match status" value="1"/>
</dbReference>
<evidence type="ECO:0000313" key="6">
    <source>
        <dbReference type="Proteomes" id="UP001359886"/>
    </source>
</evidence>
<comment type="caution">
    <text evidence="5">The sequence shown here is derived from an EMBL/GenBank/DDBJ whole genome shotgun (WGS) entry which is preliminary data.</text>
</comment>
<dbReference type="SUPFAM" id="SSF48452">
    <property type="entry name" value="TPR-like"/>
    <property type="match status" value="1"/>
</dbReference>
<dbReference type="InterPro" id="IPR016032">
    <property type="entry name" value="Sig_transdc_resp-reg_C-effctor"/>
</dbReference>
<dbReference type="PROSITE" id="PS00622">
    <property type="entry name" value="HTH_LUXR_1"/>
    <property type="match status" value="1"/>
</dbReference>
<dbReference type="PROSITE" id="PS50043">
    <property type="entry name" value="HTH_LUXR_2"/>
    <property type="match status" value="1"/>
</dbReference>
<keyword evidence="6" id="KW-1185">Reference proteome</keyword>
<dbReference type="InterPro" id="IPR027417">
    <property type="entry name" value="P-loop_NTPase"/>
</dbReference>
<dbReference type="GO" id="GO:0006355">
    <property type="term" value="P:regulation of DNA-templated transcription"/>
    <property type="evidence" value="ECO:0007669"/>
    <property type="project" value="InterPro"/>
</dbReference>
<dbReference type="InterPro" id="IPR041617">
    <property type="entry name" value="TPR_MalT"/>
</dbReference>
<dbReference type="Gene3D" id="1.25.40.10">
    <property type="entry name" value="Tetratricopeptide repeat domain"/>
    <property type="match status" value="1"/>
</dbReference>
<dbReference type="SUPFAM" id="SSF52540">
    <property type="entry name" value="P-loop containing nucleoside triphosphate hydrolases"/>
    <property type="match status" value="1"/>
</dbReference>
<dbReference type="PRINTS" id="PR00038">
    <property type="entry name" value="HTHLUXR"/>
</dbReference>
<keyword evidence="1" id="KW-0805">Transcription regulation</keyword>
<dbReference type="InterPro" id="IPR000792">
    <property type="entry name" value="Tscrpt_reg_LuxR_C"/>
</dbReference>
<organism evidence="5 6">
    <name type="scientific">Elongatibacter sediminis</name>
    <dbReference type="NCBI Taxonomy" id="3119006"/>
    <lineage>
        <taxon>Bacteria</taxon>
        <taxon>Pseudomonadati</taxon>
        <taxon>Pseudomonadota</taxon>
        <taxon>Gammaproteobacteria</taxon>
        <taxon>Chromatiales</taxon>
        <taxon>Wenzhouxiangellaceae</taxon>
        <taxon>Elongatibacter</taxon>
    </lineage>
</organism>
<dbReference type="Pfam" id="PF25873">
    <property type="entry name" value="WHD_MalT"/>
    <property type="match status" value="1"/>
</dbReference>
<dbReference type="RefSeq" id="WP_354695014.1">
    <property type="nucleotide sequence ID" value="NZ_JAZHOG010000005.1"/>
</dbReference>
<dbReference type="GO" id="GO:0016887">
    <property type="term" value="F:ATP hydrolysis activity"/>
    <property type="evidence" value="ECO:0007669"/>
    <property type="project" value="InterPro"/>
</dbReference>